<dbReference type="PANTHER" id="PTHR24363:SF0">
    <property type="entry name" value="SERINE_THREONINE KINASE LIKE DOMAIN CONTAINING 1"/>
    <property type="match status" value="1"/>
</dbReference>
<name>A0A1Z3HLL4_9CYAN</name>
<proteinExistence type="predicted"/>
<accession>A0A1Z3HLL4</accession>
<dbReference type="InterPro" id="IPR011009">
    <property type="entry name" value="Kinase-like_dom_sf"/>
</dbReference>
<evidence type="ECO:0000256" key="2">
    <source>
        <dbReference type="ARBA" id="ARBA00022527"/>
    </source>
</evidence>
<keyword evidence="13" id="KW-1185">Reference proteome</keyword>
<evidence type="ECO:0000313" key="12">
    <source>
        <dbReference type="EMBL" id="ASC70987.1"/>
    </source>
</evidence>
<dbReference type="SUPFAM" id="SSF56112">
    <property type="entry name" value="Protein kinase-like (PK-like)"/>
    <property type="match status" value="1"/>
</dbReference>
<evidence type="ECO:0000256" key="1">
    <source>
        <dbReference type="ARBA" id="ARBA00012513"/>
    </source>
</evidence>
<protein>
    <recommendedName>
        <fullName evidence="1">non-specific serine/threonine protein kinase</fullName>
        <ecNumber evidence="1">2.7.11.1</ecNumber>
    </recommendedName>
</protein>
<dbReference type="RefSeq" id="WP_080810573.1">
    <property type="nucleotide sequence ID" value="NZ_CP021983.2"/>
</dbReference>
<sequence length="678" mass="74769">MSPGVSLGQQPLGGRYRLVRELGRGGFGHTYLAEDSHRFNELCVLKEFAPQVSGESALEKARQLFEREAGVLYQLNHPQIPRFRELLRTQNRLFLVQDYVDGPTYRDLLAARLKYGDTFSEGDVRLLLQHLLPVLAYLHSIGVIHRDISPDNLIQRNVDGLPVLIDFGGVKQLAQQVEHRLGFDGAAASDKTRLGKEGYAPIEQFADGEVDVTVDLYALAATVVELLTGHSPQALYDPDQKTWHWRQRVSVGAQLASVLDRMLAPSPGQRYGSALAVMQALNLPRPAAAESMAAAPSPGWEAPPPLPPLATPAQTAYAPPAVPPTPSASGFWQALLGLFLLLITAGLIWWGLRQGGGQWGGDPTAETVGTRQSAVEQGRLQALQQRSQELGIDWAYLVRLSDALFYQRYPERRDQPLGEGPEDAELRAEWDALAAEMLSWFEGNLSSPARQRLGQYSPAIRERWQAQMNRLHVSSTALYDLADARFARRFPGYSVDRSTAGPIEQIWFAIAADQVRALQSGERLSEIRFARDAYRQRINDTIAPGRGRVYIMNLRADQFLRLNLQAPSQSTQLSLYLPSPTDEQPHLLADARQTTWSGALPQSGYYEVVVVSASDTPIAYRLDIAVDDVSVPPAPEPDSDSEDSSSAEDAAPSEDPENTEREPTDEAPPDSDEEGSPD</sequence>
<feature type="domain" description="Protein kinase" evidence="11">
    <location>
        <begin position="16"/>
        <end position="282"/>
    </location>
</feature>
<comment type="catalytic activity">
    <reaction evidence="8">
        <text>L-seryl-[protein] + ATP = O-phospho-L-seryl-[protein] + ADP + H(+)</text>
        <dbReference type="Rhea" id="RHEA:17989"/>
        <dbReference type="Rhea" id="RHEA-COMP:9863"/>
        <dbReference type="Rhea" id="RHEA-COMP:11604"/>
        <dbReference type="ChEBI" id="CHEBI:15378"/>
        <dbReference type="ChEBI" id="CHEBI:29999"/>
        <dbReference type="ChEBI" id="CHEBI:30616"/>
        <dbReference type="ChEBI" id="CHEBI:83421"/>
        <dbReference type="ChEBI" id="CHEBI:456216"/>
        <dbReference type="EC" id="2.7.11.1"/>
    </reaction>
</comment>
<evidence type="ECO:0000256" key="4">
    <source>
        <dbReference type="ARBA" id="ARBA00022741"/>
    </source>
</evidence>
<evidence type="ECO:0000256" key="3">
    <source>
        <dbReference type="ARBA" id="ARBA00022679"/>
    </source>
</evidence>
<keyword evidence="5 12" id="KW-0418">Kinase</keyword>
<evidence type="ECO:0000256" key="9">
    <source>
        <dbReference type="PROSITE-ProRule" id="PRU10141"/>
    </source>
</evidence>
<dbReference type="Gene3D" id="2.60.120.380">
    <property type="match status" value="1"/>
</dbReference>
<dbReference type="EC" id="2.7.11.1" evidence="1"/>
<dbReference type="CDD" id="cd14014">
    <property type="entry name" value="STKc_PknB_like"/>
    <property type="match status" value="1"/>
</dbReference>
<dbReference type="Pfam" id="PF00069">
    <property type="entry name" value="Pkinase"/>
    <property type="match status" value="1"/>
</dbReference>
<keyword evidence="4 9" id="KW-0547">Nucleotide-binding</keyword>
<gene>
    <name evidence="12" type="ORF">XM38_019360</name>
</gene>
<dbReference type="PANTHER" id="PTHR24363">
    <property type="entry name" value="SERINE/THREONINE PROTEIN KINASE"/>
    <property type="match status" value="1"/>
</dbReference>
<reference evidence="12 13" key="1">
    <citation type="journal article" date="2016" name="Biochim. Biophys. Acta">
        <title>Characterization of red-shifted phycobilisomes isolated from the chlorophyll f-containing cyanobacterium Halomicronema hongdechloris.</title>
        <authorList>
            <person name="Li Y."/>
            <person name="Lin Y."/>
            <person name="Garvey C.J."/>
            <person name="Birch D."/>
            <person name="Corkery R.W."/>
            <person name="Loughlin P.C."/>
            <person name="Scheer H."/>
            <person name="Willows R.D."/>
            <person name="Chen M."/>
        </authorList>
    </citation>
    <scope>NUCLEOTIDE SEQUENCE [LARGE SCALE GENOMIC DNA]</scope>
    <source>
        <strain evidence="12 13">C2206</strain>
    </source>
</reference>
<keyword evidence="2" id="KW-0723">Serine/threonine-protein kinase</keyword>
<evidence type="ECO:0000259" key="11">
    <source>
        <dbReference type="PROSITE" id="PS50011"/>
    </source>
</evidence>
<dbReference type="InterPro" id="IPR000719">
    <property type="entry name" value="Prot_kinase_dom"/>
</dbReference>
<evidence type="ECO:0000256" key="6">
    <source>
        <dbReference type="ARBA" id="ARBA00022840"/>
    </source>
</evidence>
<feature type="compositionally biased region" description="Acidic residues" evidence="10">
    <location>
        <begin position="665"/>
        <end position="678"/>
    </location>
</feature>
<dbReference type="GO" id="GO:0004674">
    <property type="term" value="F:protein serine/threonine kinase activity"/>
    <property type="evidence" value="ECO:0007669"/>
    <property type="project" value="UniProtKB-KW"/>
</dbReference>
<evidence type="ECO:0000256" key="8">
    <source>
        <dbReference type="ARBA" id="ARBA00048679"/>
    </source>
</evidence>
<dbReference type="AlphaFoldDB" id="A0A1Z3HLL4"/>
<feature type="region of interest" description="Disordered" evidence="10">
    <location>
        <begin position="629"/>
        <end position="678"/>
    </location>
</feature>
<dbReference type="KEGG" id="hhg:XM38_019360"/>
<dbReference type="OrthoDB" id="507628at2"/>
<dbReference type="PROSITE" id="PS00107">
    <property type="entry name" value="PROTEIN_KINASE_ATP"/>
    <property type="match status" value="1"/>
</dbReference>
<feature type="compositionally biased region" description="Acidic residues" evidence="10">
    <location>
        <begin position="637"/>
        <end position="657"/>
    </location>
</feature>
<comment type="catalytic activity">
    <reaction evidence="7">
        <text>L-threonyl-[protein] + ATP = O-phospho-L-threonyl-[protein] + ADP + H(+)</text>
        <dbReference type="Rhea" id="RHEA:46608"/>
        <dbReference type="Rhea" id="RHEA-COMP:11060"/>
        <dbReference type="Rhea" id="RHEA-COMP:11605"/>
        <dbReference type="ChEBI" id="CHEBI:15378"/>
        <dbReference type="ChEBI" id="CHEBI:30013"/>
        <dbReference type="ChEBI" id="CHEBI:30616"/>
        <dbReference type="ChEBI" id="CHEBI:61977"/>
        <dbReference type="ChEBI" id="CHEBI:456216"/>
        <dbReference type="EC" id="2.7.11.1"/>
    </reaction>
</comment>
<dbReference type="InterPro" id="IPR017441">
    <property type="entry name" value="Protein_kinase_ATP_BS"/>
</dbReference>
<evidence type="ECO:0000313" key="13">
    <source>
        <dbReference type="Proteomes" id="UP000191901"/>
    </source>
</evidence>
<feature type="binding site" evidence="9">
    <location>
        <position position="46"/>
    </location>
    <ligand>
        <name>ATP</name>
        <dbReference type="ChEBI" id="CHEBI:30616"/>
    </ligand>
</feature>
<evidence type="ECO:0000256" key="10">
    <source>
        <dbReference type="SAM" id="MobiDB-lite"/>
    </source>
</evidence>
<keyword evidence="6 9" id="KW-0067">ATP-binding</keyword>
<dbReference type="Gene3D" id="3.30.200.20">
    <property type="entry name" value="Phosphorylase Kinase, domain 1"/>
    <property type="match status" value="1"/>
</dbReference>
<organism evidence="12 13">
    <name type="scientific">Halomicronema hongdechloris C2206</name>
    <dbReference type="NCBI Taxonomy" id="1641165"/>
    <lineage>
        <taxon>Bacteria</taxon>
        <taxon>Bacillati</taxon>
        <taxon>Cyanobacteriota</taxon>
        <taxon>Cyanophyceae</taxon>
        <taxon>Nodosilineales</taxon>
        <taxon>Nodosilineaceae</taxon>
        <taxon>Halomicronema</taxon>
    </lineage>
</organism>
<dbReference type="PROSITE" id="PS50011">
    <property type="entry name" value="PROTEIN_KINASE_DOM"/>
    <property type="match status" value="1"/>
</dbReference>
<dbReference type="Proteomes" id="UP000191901">
    <property type="component" value="Chromosome"/>
</dbReference>
<keyword evidence="3" id="KW-0808">Transferase</keyword>
<evidence type="ECO:0000256" key="7">
    <source>
        <dbReference type="ARBA" id="ARBA00047899"/>
    </source>
</evidence>
<dbReference type="Gene3D" id="1.10.510.10">
    <property type="entry name" value="Transferase(Phosphotransferase) domain 1"/>
    <property type="match status" value="1"/>
</dbReference>
<dbReference type="GO" id="GO:0005524">
    <property type="term" value="F:ATP binding"/>
    <property type="evidence" value="ECO:0007669"/>
    <property type="project" value="UniProtKB-UniRule"/>
</dbReference>
<dbReference type="EMBL" id="CP021983">
    <property type="protein sequence ID" value="ASC70987.1"/>
    <property type="molecule type" value="Genomic_DNA"/>
</dbReference>
<evidence type="ECO:0000256" key="5">
    <source>
        <dbReference type="ARBA" id="ARBA00022777"/>
    </source>
</evidence>